<organism evidence="2">
    <name type="scientific">Sesamum radiatum</name>
    <name type="common">Black benniseed</name>
    <dbReference type="NCBI Taxonomy" id="300843"/>
    <lineage>
        <taxon>Eukaryota</taxon>
        <taxon>Viridiplantae</taxon>
        <taxon>Streptophyta</taxon>
        <taxon>Embryophyta</taxon>
        <taxon>Tracheophyta</taxon>
        <taxon>Spermatophyta</taxon>
        <taxon>Magnoliopsida</taxon>
        <taxon>eudicotyledons</taxon>
        <taxon>Gunneridae</taxon>
        <taxon>Pentapetalae</taxon>
        <taxon>asterids</taxon>
        <taxon>lamiids</taxon>
        <taxon>Lamiales</taxon>
        <taxon>Pedaliaceae</taxon>
        <taxon>Sesamum</taxon>
    </lineage>
</organism>
<evidence type="ECO:0000259" key="1">
    <source>
        <dbReference type="Pfam" id="PF25019"/>
    </source>
</evidence>
<dbReference type="InterPro" id="IPR056789">
    <property type="entry name" value="LRR_R13L1-DRL21"/>
</dbReference>
<dbReference type="Gene3D" id="3.80.10.10">
    <property type="entry name" value="Ribonuclease Inhibitor"/>
    <property type="match status" value="1"/>
</dbReference>
<dbReference type="PANTHER" id="PTHR47186">
    <property type="entry name" value="LEUCINE-RICH REPEAT-CONTAINING PROTEIN 57"/>
    <property type="match status" value="1"/>
</dbReference>
<reference evidence="2" key="1">
    <citation type="submission" date="2020-06" db="EMBL/GenBank/DDBJ databases">
        <authorList>
            <person name="Li T."/>
            <person name="Hu X."/>
            <person name="Zhang T."/>
            <person name="Song X."/>
            <person name="Zhang H."/>
            <person name="Dai N."/>
            <person name="Sheng W."/>
            <person name="Hou X."/>
            <person name="Wei L."/>
        </authorList>
    </citation>
    <scope>NUCLEOTIDE SEQUENCE</scope>
    <source>
        <strain evidence="2">G02</strain>
        <tissue evidence="2">Leaf</tissue>
    </source>
</reference>
<dbReference type="InterPro" id="IPR032675">
    <property type="entry name" value="LRR_dom_sf"/>
</dbReference>
<feature type="domain" description="R13L1/DRL21-like LRR repeat region" evidence="1">
    <location>
        <begin position="11"/>
        <end position="109"/>
    </location>
</feature>
<name>A0AAW2VQ02_SESRA</name>
<dbReference type="PANTHER" id="PTHR47186:SF42">
    <property type="entry name" value="DISEASE RESISTANCE RPP13-LIKE PROTEIN 1"/>
    <property type="match status" value="1"/>
</dbReference>
<dbReference type="Pfam" id="PF25019">
    <property type="entry name" value="LRR_R13L1-DRL21"/>
    <property type="match status" value="1"/>
</dbReference>
<accession>A0AAW2VQ02</accession>
<sequence length="115" mass="13138">MSAMRKVVGFEELGYLKNLKGKVAIRKLERVNGKEEAARACLTEKPNIHKLQLVWSDLRSEGNNFNDEQVLEGLEPHPNIKSLRIEGFCGDNFPSWIMNRSISEAIKLEKLMEPN</sequence>
<evidence type="ECO:0000313" key="2">
    <source>
        <dbReference type="EMBL" id="KAL0431313.1"/>
    </source>
</evidence>
<proteinExistence type="predicted"/>
<reference evidence="2" key="2">
    <citation type="journal article" date="2024" name="Plant">
        <title>Genomic evolution and insights into agronomic trait innovations of Sesamum species.</title>
        <authorList>
            <person name="Miao H."/>
            <person name="Wang L."/>
            <person name="Qu L."/>
            <person name="Liu H."/>
            <person name="Sun Y."/>
            <person name="Le M."/>
            <person name="Wang Q."/>
            <person name="Wei S."/>
            <person name="Zheng Y."/>
            <person name="Lin W."/>
            <person name="Duan Y."/>
            <person name="Cao H."/>
            <person name="Xiong S."/>
            <person name="Wang X."/>
            <person name="Wei L."/>
            <person name="Li C."/>
            <person name="Ma Q."/>
            <person name="Ju M."/>
            <person name="Zhao R."/>
            <person name="Li G."/>
            <person name="Mu C."/>
            <person name="Tian Q."/>
            <person name="Mei H."/>
            <person name="Zhang T."/>
            <person name="Gao T."/>
            <person name="Zhang H."/>
        </authorList>
    </citation>
    <scope>NUCLEOTIDE SEQUENCE</scope>
    <source>
        <strain evidence="2">G02</strain>
    </source>
</reference>
<comment type="caution">
    <text evidence="2">The sequence shown here is derived from an EMBL/GenBank/DDBJ whole genome shotgun (WGS) entry which is preliminary data.</text>
</comment>
<dbReference type="EMBL" id="JACGWJ010000003">
    <property type="protein sequence ID" value="KAL0431313.1"/>
    <property type="molecule type" value="Genomic_DNA"/>
</dbReference>
<protein>
    <recommendedName>
        <fullName evidence="1">R13L1/DRL21-like LRR repeat region domain-containing protein</fullName>
    </recommendedName>
</protein>
<dbReference type="AlphaFoldDB" id="A0AAW2VQ02"/>
<gene>
    <name evidence="2" type="ORF">Sradi_0757300</name>
</gene>